<protein>
    <submittedName>
        <fullName evidence="1">Uncharacterized protein</fullName>
    </submittedName>
</protein>
<name>A0ABV3U8G8_9GAMM</name>
<comment type="caution">
    <text evidence="1">The sequence shown here is derived from an EMBL/GenBank/DDBJ whole genome shotgun (WGS) entry which is preliminary data.</text>
</comment>
<dbReference type="RefSeq" id="WP_368382576.1">
    <property type="nucleotide sequence ID" value="NZ_JBFRYA010000014.1"/>
</dbReference>
<accession>A0ABV3U8G8</accession>
<evidence type="ECO:0000313" key="2">
    <source>
        <dbReference type="Proteomes" id="UP001557485"/>
    </source>
</evidence>
<sequence length="98" mass="11507">MPKSRQVKRIKKVKKRRLVIEYWPGKPMRRYYPQLQTHALVWHGLVTSQLPAGIVDEFTFSPDGPMFLDEFLQVIREEFSKIVADDAVNCGIRVYTKN</sequence>
<reference evidence="1 2" key="1">
    <citation type="journal article" date="2011" name="Int. J. Syst. Evol. Microbiol.">
        <title>Zhongshania antarctica gen. nov., sp. nov. and Zhongshania guokunii sp. nov., gammaproteobacteria respectively isolated from coastal attached (fast) ice and surface seawater of the Antarctic.</title>
        <authorList>
            <person name="Li H.J."/>
            <person name="Zhang X.Y."/>
            <person name="Chen C.X."/>
            <person name="Zhang Y.J."/>
            <person name="Gao Z.M."/>
            <person name="Yu Y."/>
            <person name="Chen X.L."/>
            <person name="Chen B."/>
            <person name="Zhang Y.Z."/>
        </authorList>
    </citation>
    <scope>NUCLEOTIDE SEQUENCE [LARGE SCALE GENOMIC DNA]</scope>
    <source>
        <strain evidence="1 2">ZS6-22T</strain>
    </source>
</reference>
<proteinExistence type="predicted"/>
<keyword evidence="2" id="KW-1185">Reference proteome</keyword>
<organism evidence="1 2">
    <name type="scientific">Zhongshania guokunii</name>
    <dbReference type="NCBI Taxonomy" id="641783"/>
    <lineage>
        <taxon>Bacteria</taxon>
        <taxon>Pseudomonadati</taxon>
        <taxon>Pseudomonadota</taxon>
        <taxon>Gammaproteobacteria</taxon>
        <taxon>Cellvibrionales</taxon>
        <taxon>Spongiibacteraceae</taxon>
        <taxon>Zhongshania</taxon>
    </lineage>
</organism>
<evidence type="ECO:0000313" key="1">
    <source>
        <dbReference type="EMBL" id="MEX1670231.1"/>
    </source>
</evidence>
<gene>
    <name evidence="1" type="ORF">AB4876_15025</name>
</gene>
<dbReference type="EMBL" id="JBFRYA010000014">
    <property type="protein sequence ID" value="MEX1670231.1"/>
    <property type="molecule type" value="Genomic_DNA"/>
</dbReference>
<dbReference type="Proteomes" id="UP001557485">
    <property type="component" value="Unassembled WGS sequence"/>
</dbReference>